<feature type="non-terminal residue" evidence="1">
    <location>
        <position position="1"/>
    </location>
</feature>
<reference evidence="1 2" key="1">
    <citation type="submission" date="2024-05" db="EMBL/GenBank/DDBJ databases">
        <title>A high-quality chromosomal-level genome assembly of Topmouth culter (Culter alburnus).</title>
        <authorList>
            <person name="Zhao H."/>
        </authorList>
    </citation>
    <scope>NUCLEOTIDE SEQUENCE [LARGE SCALE GENOMIC DNA]</scope>
    <source>
        <strain evidence="1">CATC2023</strain>
        <tissue evidence="1">Muscle</tissue>
    </source>
</reference>
<organism evidence="1 2">
    <name type="scientific">Culter alburnus</name>
    <name type="common">Topmouth culter</name>
    <dbReference type="NCBI Taxonomy" id="194366"/>
    <lineage>
        <taxon>Eukaryota</taxon>
        <taxon>Metazoa</taxon>
        <taxon>Chordata</taxon>
        <taxon>Craniata</taxon>
        <taxon>Vertebrata</taxon>
        <taxon>Euteleostomi</taxon>
        <taxon>Actinopterygii</taxon>
        <taxon>Neopterygii</taxon>
        <taxon>Teleostei</taxon>
        <taxon>Ostariophysi</taxon>
        <taxon>Cypriniformes</taxon>
        <taxon>Xenocyprididae</taxon>
        <taxon>Xenocypridinae</taxon>
        <taxon>Culter</taxon>
    </lineage>
</organism>
<gene>
    <name evidence="1" type="ORF">ABG768_003435</name>
</gene>
<protein>
    <submittedName>
        <fullName evidence="1">Uncharacterized protein</fullName>
    </submittedName>
</protein>
<name>A0AAW1ZXV0_CULAL</name>
<keyword evidence="2" id="KW-1185">Reference proteome</keyword>
<feature type="non-terminal residue" evidence="1">
    <location>
        <position position="50"/>
    </location>
</feature>
<dbReference type="AlphaFoldDB" id="A0AAW1ZXV0"/>
<dbReference type="Proteomes" id="UP001479290">
    <property type="component" value="Unassembled WGS sequence"/>
</dbReference>
<dbReference type="EMBL" id="JAWDJR010000011">
    <property type="protein sequence ID" value="KAK9966316.1"/>
    <property type="molecule type" value="Genomic_DNA"/>
</dbReference>
<proteinExistence type="predicted"/>
<evidence type="ECO:0000313" key="1">
    <source>
        <dbReference type="EMBL" id="KAK9966316.1"/>
    </source>
</evidence>
<accession>A0AAW1ZXV0</accession>
<evidence type="ECO:0000313" key="2">
    <source>
        <dbReference type="Proteomes" id="UP001479290"/>
    </source>
</evidence>
<comment type="caution">
    <text evidence="1">The sequence shown here is derived from an EMBL/GenBank/DDBJ whole genome shotgun (WGS) entry which is preliminary data.</text>
</comment>
<sequence length="50" mass="5584">ELELQERYTREAEEELQLSKITAGISQILDRVAGPGSSSKVKDPIEQLEV</sequence>